<dbReference type="Proteomes" id="UP000808349">
    <property type="component" value="Unassembled WGS sequence"/>
</dbReference>
<accession>A0A9D7S7D5</accession>
<name>A0A9D7S7D5_9BACT</name>
<dbReference type="PANTHER" id="PTHR11527">
    <property type="entry name" value="HEAT-SHOCK PROTEIN 20 FAMILY MEMBER"/>
    <property type="match status" value="1"/>
</dbReference>
<dbReference type="SUPFAM" id="SSF49764">
    <property type="entry name" value="HSP20-like chaperones"/>
    <property type="match status" value="1"/>
</dbReference>
<reference evidence="4 5" key="1">
    <citation type="submission" date="2020-10" db="EMBL/GenBank/DDBJ databases">
        <title>Connecting structure to function with the recovery of over 1000 high-quality activated sludge metagenome-assembled genomes encoding full-length rRNA genes using long-read sequencing.</title>
        <authorList>
            <person name="Singleton C.M."/>
            <person name="Petriglieri F."/>
            <person name="Kristensen J.M."/>
            <person name="Kirkegaard R.H."/>
            <person name="Michaelsen T.Y."/>
            <person name="Andersen M.H."/>
            <person name="Karst S.M."/>
            <person name="Dueholm M.S."/>
            <person name="Nielsen P.H."/>
            <person name="Albertsen M."/>
        </authorList>
    </citation>
    <scope>NUCLEOTIDE SEQUENCE [LARGE SCALE GENOMIC DNA]</scope>
    <source>
        <strain evidence="4">Ribe_18-Q3-R11-54_BAT3C.373</strain>
    </source>
</reference>
<sequence length="146" mass="16590">MKQHSVYSFYPIAQQVGSVVDDLLSKGLNDFFGGQMIHNTMPSANISEDDKSITLQLAAPGLNKQDFKILFEKGILTVSASKEESKSEIVENITRKEFNYSTFKRSFQMPDYIDSDQFQASYENGILKISVPKKIEIKQEKQIEIL</sequence>
<evidence type="ECO:0000256" key="2">
    <source>
        <dbReference type="RuleBase" id="RU003616"/>
    </source>
</evidence>
<dbReference type="CDD" id="cd06464">
    <property type="entry name" value="ACD_sHsps-like"/>
    <property type="match status" value="1"/>
</dbReference>
<comment type="caution">
    <text evidence="4">The sequence shown here is derived from an EMBL/GenBank/DDBJ whole genome shotgun (WGS) entry which is preliminary data.</text>
</comment>
<protein>
    <submittedName>
        <fullName evidence="4">Hsp20/alpha crystallin family protein</fullName>
    </submittedName>
</protein>
<dbReference type="Pfam" id="PF00011">
    <property type="entry name" value="HSP20"/>
    <property type="match status" value="1"/>
</dbReference>
<comment type="similarity">
    <text evidence="1 2">Belongs to the small heat shock protein (HSP20) family.</text>
</comment>
<dbReference type="Gene3D" id="2.60.40.790">
    <property type="match status" value="1"/>
</dbReference>
<dbReference type="InterPro" id="IPR031107">
    <property type="entry name" value="Small_HSP"/>
</dbReference>
<organism evidence="4 5">
    <name type="scientific">Candidatus Defluviibacterium haderslevense</name>
    <dbReference type="NCBI Taxonomy" id="2981993"/>
    <lineage>
        <taxon>Bacteria</taxon>
        <taxon>Pseudomonadati</taxon>
        <taxon>Bacteroidota</taxon>
        <taxon>Saprospiria</taxon>
        <taxon>Saprospirales</taxon>
        <taxon>Saprospiraceae</taxon>
        <taxon>Candidatus Defluviibacterium</taxon>
    </lineage>
</organism>
<dbReference type="InterPro" id="IPR008978">
    <property type="entry name" value="HSP20-like_chaperone"/>
</dbReference>
<dbReference type="AlphaFoldDB" id="A0A9D7S7D5"/>
<feature type="domain" description="SHSP" evidence="3">
    <location>
        <begin position="35"/>
        <end position="146"/>
    </location>
</feature>
<gene>
    <name evidence="4" type="ORF">IPO85_03120</name>
</gene>
<dbReference type="EMBL" id="JADKFW010000004">
    <property type="protein sequence ID" value="MBK9716512.1"/>
    <property type="molecule type" value="Genomic_DNA"/>
</dbReference>
<dbReference type="PROSITE" id="PS01031">
    <property type="entry name" value="SHSP"/>
    <property type="match status" value="1"/>
</dbReference>
<evidence type="ECO:0000313" key="4">
    <source>
        <dbReference type="EMBL" id="MBK9716512.1"/>
    </source>
</evidence>
<proteinExistence type="inferred from homology"/>
<evidence type="ECO:0000259" key="3">
    <source>
        <dbReference type="PROSITE" id="PS01031"/>
    </source>
</evidence>
<dbReference type="InterPro" id="IPR002068">
    <property type="entry name" value="A-crystallin/Hsp20_dom"/>
</dbReference>
<evidence type="ECO:0000256" key="1">
    <source>
        <dbReference type="PROSITE-ProRule" id="PRU00285"/>
    </source>
</evidence>
<evidence type="ECO:0000313" key="5">
    <source>
        <dbReference type="Proteomes" id="UP000808349"/>
    </source>
</evidence>